<evidence type="ECO:0000313" key="2">
    <source>
        <dbReference type="Proteomes" id="UP000567795"/>
    </source>
</evidence>
<dbReference type="RefSeq" id="WP_179814717.1">
    <property type="nucleotide sequence ID" value="NZ_JACBZD010000001.1"/>
</dbReference>
<evidence type="ECO:0000313" key="1">
    <source>
        <dbReference type="EMBL" id="NYI06085.1"/>
    </source>
</evidence>
<reference evidence="1 2" key="1">
    <citation type="submission" date="2020-07" db="EMBL/GenBank/DDBJ databases">
        <title>Sequencing the genomes of 1000 actinobacteria strains.</title>
        <authorList>
            <person name="Klenk H.-P."/>
        </authorList>
    </citation>
    <scope>NUCLEOTIDE SEQUENCE [LARGE SCALE GENOMIC DNA]</scope>
    <source>
        <strain evidence="1 2">DSM 42178</strain>
    </source>
</reference>
<comment type="caution">
    <text evidence="1">The sequence shown here is derived from an EMBL/GenBank/DDBJ whole genome shotgun (WGS) entry which is preliminary data.</text>
</comment>
<gene>
    <name evidence="1" type="ORF">FHU37_003028</name>
</gene>
<dbReference type="EMBL" id="JACBZD010000001">
    <property type="protein sequence ID" value="NYI06085.1"/>
    <property type="molecule type" value="Genomic_DNA"/>
</dbReference>
<protein>
    <submittedName>
        <fullName evidence="1">Uncharacterized protein</fullName>
    </submittedName>
</protein>
<proteinExistence type="predicted"/>
<dbReference type="Proteomes" id="UP000567795">
    <property type="component" value="Unassembled WGS sequence"/>
</dbReference>
<organism evidence="1 2">
    <name type="scientific">Allostreptomyces psammosilenae</name>
    <dbReference type="NCBI Taxonomy" id="1892865"/>
    <lineage>
        <taxon>Bacteria</taxon>
        <taxon>Bacillati</taxon>
        <taxon>Actinomycetota</taxon>
        <taxon>Actinomycetes</taxon>
        <taxon>Kitasatosporales</taxon>
        <taxon>Streptomycetaceae</taxon>
        <taxon>Allostreptomyces</taxon>
    </lineage>
</organism>
<dbReference type="AlphaFoldDB" id="A0A852ZVV8"/>
<name>A0A852ZVV8_9ACTN</name>
<accession>A0A852ZVV8</accession>
<sequence>MALYTVRRTDMPNPGEFVDGLVIAGGKAQARKAFYHMSGVTSSNLVAERVDTACVGDPVIMGAYWDERDPESGFPMPDPLF</sequence>
<keyword evidence="2" id="KW-1185">Reference proteome</keyword>